<comment type="cofactor">
    <cofactor evidence="1">
        <name>Cu cation</name>
        <dbReference type="ChEBI" id="CHEBI:23378"/>
    </cofactor>
</comment>
<evidence type="ECO:0000256" key="4">
    <source>
        <dbReference type="ARBA" id="ARBA00022723"/>
    </source>
</evidence>
<dbReference type="Pfam" id="PF00127">
    <property type="entry name" value="Copper-bind"/>
    <property type="match status" value="1"/>
</dbReference>
<evidence type="ECO:0000256" key="5">
    <source>
        <dbReference type="ARBA" id="ARBA00022764"/>
    </source>
</evidence>
<evidence type="ECO:0000256" key="2">
    <source>
        <dbReference type="ARBA" id="ARBA00004418"/>
    </source>
</evidence>
<dbReference type="RefSeq" id="WP_183472867.1">
    <property type="nucleotide sequence ID" value="NZ_JACIBX010000007.1"/>
</dbReference>
<reference evidence="10 11" key="1">
    <citation type="submission" date="2020-08" db="EMBL/GenBank/DDBJ databases">
        <title>Genomic Encyclopedia of Type Strains, Phase III (KMG-III): the genomes of soil and plant-associated and newly described type strains.</title>
        <authorList>
            <person name="Whitman W."/>
        </authorList>
    </citation>
    <scope>NUCLEOTIDE SEQUENCE [LARGE SCALE GENOMIC DNA]</scope>
    <source>
        <strain evidence="10 11">CECT 8572</strain>
    </source>
</reference>
<keyword evidence="3" id="KW-0813">Transport</keyword>
<dbReference type="InterPro" id="IPR006311">
    <property type="entry name" value="TAT_signal"/>
</dbReference>
<dbReference type="PRINTS" id="PR00155">
    <property type="entry name" value="AMICYANIN"/>
</dbReference>
<keyword evidence="4" id="KW-0479">Metal-binding</keyword>
<proteinExistence type="predicted"/>
<evidence type="ECO:0000256" key="1">
    <source>
        <dbReference type="ARBA" id="ARBA00001935"/>
    </source>
</evidence>
<keyword evidence="8" id="KW-0732">Signal</keyword>
<keyword evidence="5" id="KW-0574">Periplasm</keyword>
<comment type="caution">
    <text evidence="10">The sequence shown here is derived from an EMBL/GenBank/DDBJ whole genome shotgun (WGS) entry which is preliminary data.</text>
</comment>
<dbReference type="SUPFAM" id="SSF49503">
    <property type="entry name" value="Cupredoxins"/>
    <property type="match status" value="1"/>
</dbReference>
<evidence type="ECO:0000256" key="6">
    <source>
        <dbReference type="ARBA" id="ARBA00022982"/>
    </source>
</evidence>
<dbReference type="InterPro" id="IPR002386">
    <property type="entry name" value="Amicyanin/Pseudoazurin"/>
</dbReference>
<feature type="chain" id="PRO_5046894310" evidence="8">
    <location>
        <begin position="24"/>
        <end position="121"/>
    </location>
</feature>
<keyword evidence="6" id="KW-0249">Electron transport</keyword>
<evidence type="ECO:0000256" key="8">
    <source>
        <dbReference type="SAM" id="SignalP"/>
    </source>
</evidence>
<dbReference type="PANTHER" id="PTHR36507">
    <property type="entry name" value="BLL1555 PROTEIN"/>
    <property type="match status" value="1"/>
</dbReference>
<keyword evidence="7" id="KW-0186">Copper</keyword>
<feature type="signal peptide" evidence="8">
    <location>
        <begin position="1"/>
        <end position="23"/>
    </location>
</feature>
<evidence type="ECO:0000256" key="3">
    <source>
        <dbReference type="ARBA" id="ARBA00022448"/>
    </source>
</evidence>
<feature type="domain" description="Blue (type 1) copper" evidence="9">
    <location>
        <begin position="43"/>
        <end position="120"/>
    </location>
</feature>
<organism evidence="10 11">
    <name type="scientific">Limimaricola variabilis</name>
    <dbReference type="NCBI Taxonomy" id="1492771"/>
    <lineage>
        <taxon>Bacteria</taxon>
        <taxon>Pseudomonadati</taxon>
        <taxon>Pseudomonadota</taxon>
        <taxon>Alphaproteobacteria</taxon>
        <taxon>Rhodobacterales</taxon>
        <taxon>Paracoccaceae</taxon>
        <taxon>Limimaricola</taxon>
    </lineage>
</organism>
<dbReference type="PANTHER" id="PTHR36507:SF1">
    <property type="entry name" value="BLL1555 PROTEIN"/>
    <property type="match status" value="1"/>
</dbReference>
<dbReference type="InterPro" id="IPR000923">
    <property type="entry name" value="BlueCu_1"/>
</dbReference>
<accession>A0ABR6HPQ5</accession>
<dbReference type="EMBL" id="JACIBX010000007">
    <property type="protein sequence ID" value="MBB3712539.1"/>
    <property type="molecule type" value="Genomic_DNA"/>
</dbReference>
<dbReference type="CDD" id="cd13921">
    <property type="entry name" value="Amicyanin"/>
    <property type="match status" value="1"/>
</dbReference>
<evidence type="ECO:0000259" key="9">
    <source>
        <dbReference type="Pfam" id="PF00127"/>
    </source>
</evidence>
<dbReference type="Proteomes" id="UP000576152">
    <property type="component" value="Unassembled WGS sequence"/>
</dbReference>
<protein>
    <submittedName>
        <fullName evidence="10">Plastocyanin</fullName>
    </submittedName>
</protein>
<dbReference type="Gene3D" id="2.60.40.420">
    <property type="entry name" value="Cupredoxins - blue copper proteins"/>
    <property type="match status" value="1"/>
</dbReference>
<sequence>MPSRRSLLAQILAAPLLAASARAGGSAAEPSLPPTPVMGQMHQVDIQGFAFQPATLTVAPGDTVVFTNRDAAPHTVTADSGAFDSGRLATGQTIGMSFNARGDYSYYCALHPRMRGSITVA</sequence>
<keyword evidence="11" id="KW-1185">Reference proteome</keyword>
<evidence type="ECO:0000313" key="10">
    <source>
        <dbReference type="EMBL" id="MBB3712539.1"/>
    </source>
</evidence>
<dbReference type="InterPro" id="IPR035668">
    <property type="entry name" value="Amicyanin"/>
</dbReference>
<name>A0ABR6HPQ5_9RHOB</name>
<dbReference type="InterPro" id="IPR052721">
    <property type="entry name" value="ET_Amicyanin"/>
</dbReference>
<evidence type="ECO:0000256" key="7">
    <source>
        <dbReference type="ARBA" id="ARBA00023008"/>
    </source>
</evidence>
<comment type="subcellular location">
    <subcellularLocation>
        <location evidence="2">Periplasm</location>
    </subcellularLocation>
</comment>
<gene>
    <name evidence="10" type="ORF">FHS00_002127</name>
</gene>
<dbReference type="PROSITE" id="PS51318">
    <property type="entry name" value="TAT"/>
    <property type="match status" value="1"/>
</dbReference>
<evidence type="ECO:0000313" key="11">
    <source>
        <dbReference type="Proteomes" id="UP000576152"/>
    </source>
</evidence>
<dbReference type="InterPro" id="IPR008972">
    <property type="entry name" value="Cupredoxin"/>
</dbReference>